<dbReference type="PANTHER" id="PTHR10584">
    <property type="entry name" value="SUGAR KINASE"/>
    <property type="match status" value="1"/>
</dbReference>
<keyword evidence="8 12" id="KW-0067">ATP-binding</keyword>
<feature type="binding site" evidence="12">
    <location>
        <begin position="12"/>
        <end position="14"/>
    </location>
    <ligand>
        <name>substrate</name>
    </ligand>
</feature>
<dbReference type="EMBL" id="JAHQCW010000032">
    <property type="protein sequence ID" value="MBU9738294.1"/>
    <property type="molecule type" value="Genomic_DNA"/>
</dbReference>
<feature type="binding site" evidence="12">
    <location>
        <position position="142"/>
    </location>
    <ligand>
        <name>substrate</name>
    </ligand>
</feature>
<evidence type="ECO:0000256" key="1">
    <source>
        <dbReference type="ARBA" id="ARBA00005380"/>
    </source>
</evidence>
<dbReference type="Proteomes" id="UP000712157">
    <property type="component" value="Unassembled WGS sequence"/>
</dbReference>
<evidence type="ECO:0000313" key="15">
    <source>
        <dbReference type="Proteomes" id="UP000712157"/>
    </source>
</evidence>
<feature type="binding site" evidence="12">
    <location>
        <position position="254"/>
    </location>
    <ligand>
        <name>substrate</name>
    </ligand>
</feature>
<dbReference type="Gene3D" id="3.40.1190.20">
    <property type="match status" value="1"/>
</dbReference>
<dbReference type="InterPro" id="IPR029056">
    <property type="entry name" value="Ribokinase-like"/>
</dbReference>
<sequence length="310" mass="33335">MGKKVVVFGSYVADLTGTGEHLPRPAETVFGETFRIGPGGKGSNQAVAAHRAGADLRLITKVGKDVFGDLALAFYEKERMDTQFVLVDEEAATGVALICVDEKTKQNQILVVPSACTRFGDRDLRQIEDIIRNADILLLQFEINMDALEKAVDIAKEHEVLIVLNPAPAREVSRELLSKIDIITPNEMEAKALTGVEVTNEESALQAAQVFHRMGIPSVVITMGEKGAFYSGGSGQGMIPARLVKAVDTTGAGDAFNGGLVTALSEGKELEEAVRFGNTTASLSVQKFGTAPSMPYRREIDREEAAADLR</sequence>
<dbReference type="Pfam" id="PF00294">
    <property type="entry name" value="PfkB"/>
    <property type="match status" value="1"/>
</dbReference>
<feature type="binding site" evidence="12">
    <location>
        <position position="250"/>
    </location>
    <ligand>
        <name>K(+)</name>
        <dbReference type="ChEBI" id="CHEBI:29103"/>
    </ligand>
</feature>
<dbReference type="GO" id="GO:0005524">
    <property type="term" value="F:ATP binding"/>
    <property type="evidence" value="ECO:0007669"/>
    <property type="project" value="UniProtKB-UniRule"/>
</dbReference>
<feature type="binding site" evidence="12">
    <location>
        <position position="284"/>
    </location>
    <ligand>
        <name>K(+)</name>
        <dbReference type="ChEBI" id="CHEBI:29103"/>
    </ligand>
</feature>
<dbReference type="PANTHER" id="PTHR10584:SF166">
    <property type="entry name" value="RIBOKINASE"/>
    <property type="match status" value="1"/>
</dbReference>
<comment type="pathway">
    <text evidence="12">Carbohydrate metabolism; D-ribose degradation; D-ribose 5-phosphate from beta-D-ribopyranose: step 2/2.</text>
</comment>
<feature type="binding site" evidence="12">
    <location>
        <position position="186"/>
    </location>
    <ligand>
        <name>ATP</name>
        <dbReference type="ChEBI" id="CHEBI:30616"/>
    </ligand>
</feature>
<dbReference type="PRINTS" id="PR00990">
    <property type="entry name" value="RIBOKINASE"/>
</dbReference>
<dbReference type="HAMAP" id="MF_01987">
    <property type="entry name" value="Ribokinase"/>
    <property type="match status" value="1"/>
</dbReference>
<dbReference type="InterPro" id="IPR002139">
    <property type="entry name" value="Ribo/fructo_kinase"/>
</dbReference>
<gene>
    <name evidence="12 14" type="primary">rbsK</name>
    <name evidence="14" type="ORF">KTH89_17255</name>
</gene>
<organism evidence="14 15">
    <name type="scientific">Diplocloster agilis</name>
    <dbReference type="NCBI Taxonomy" id="2850323"/>
    <lineage>
        <taxon>Bacteria</taxon>
        <taxon>Bacillati</taxon>
        <taxon>Bacillota</taxon>
        <taxon>Clostridia</taxon>
        <taxon>Lachnospirales</taxon>
        <taxon>Lachnospiraceae</taxon>
        <taxon>Diplocloster</taxon>
    </lineage>
</organism>
<dbReference type="InterPro" id="IPR011611">
    <property type="entry name" value="PfkB_dom"/>
</dbReference>
<feature type="binding site" evidence="12">
    <location>
        <position position="293"/>
    </location>
    <ligand>
        <name>K(+)</name>
        <dbReference type="ChEBI" id="CHEBI:29103"/>
    </ligand>
</feature>
<evidence type="ECO:0000256" key="4">
    <source>
        <dbReference type="ARBA" id="ARBA00022679"/>
    </source>
</evidence>
<name>A0A949K241_9FIRM</name>
<dbReference type="InterPro" id="IPR011877">
    <property type="entry name" value="Ribokinase"/>
</dbReference>
<comment type="catalytic activity">
    <reaction evidence="12">
        <text>D-ribose + ATP = D-ribose 5-phosphate + ADP + H(+)</text>
        <dbReference type="Rhea" id="RHEA:13697"/>
        <dbReference type="ChEBI" id="CHEBI:15378"/>
        <dbReference type="ChEBI" id="CHEBI:30616"/>
        <dbReference type="ChEBI" id="CHEBI:47013"/>
        <dbReference type="ChEBI" id="CHEBI:78346"/>
        <dbReference type="ChEBI" id="CHEBI:456216"/>
        <dbReference type="EC" id="2.7.1.15"/>
    </reaction>
</comment>
<feature type="active site" description="Proton acceptor" evidence="12">
    <location>
        <position position="254"/>
    </location>
</feature>
<comment type="cofactor">
    <cofactor evidence="12">
        <name>Mg(2+)</name>
        <dbReference type="ChEBI" id="CHEBI:18420"/>
    </cofactor>
    <text evidence="12">Requires a divalent cation, most likely magnesium in vivo, as an electrophilic catalyst to aid phosphoryl group transfer. It is the chelate of the metal and the nucleotide that is the actual substrate.</text>
</comment>
<dbReference type="NCBIfam" id="TIGR02152">
    <property type="entry name" value="D_ribokin_bact"/>
    <property type="match status" value="1"/>
</dbReference>
<feature type="domain" description="Carbohydrate kinase PfkB" evidence="13">
    <location>
        <begin position="3"/>
        <end position="295"/>
    </location>
</feature>
<evidence type="ECO:0000256" key="12">
    <source>
        <dbReference type="HAMAP-Rule" id="MF_01987"/>
    </source>
</evidence>
<evidence type="ECO:0000256" key="5">
    <source>
        <dbReference type="ARBA" id="ARBA00022723"/>
    </source>
</evidence>
<dbReference type="CDD" id="cd01174">
    <property type="entry name" value="ribokinase"/>
    <property type="match status" value="1"/>
</dbReference>
<accession>A0A949K241</accession>
<evidence type="ECO:0000256" key="7">
    <source>
        <dbReference type="ARBA" id="ARBA00022777"/>
    </source>
</evidence>
<dbReference type="GO" id="GO:0005829">
    <property type="term" value="C:cytosol"/>
    <property type="evidence" value="ECO:0007669"/>
    <property type="project" value="TreeGrafter"/>
</dbReference>
<evidence type="ECO:0000256" key="2">
    <source>
        <dbReference type="ARBA" id="ARBA00012035"/>
    </source>
</evidence>
<keyword evidence="11 12" id="KW-0119">Carbohydrate metabolism</keyword>
<dbReference type="GO" id="GO:0046872">
    <property type="term" value="F:metal ion binding"/>
    <property type="evidence" value="ECO:0007669"/>
    <property type="project" value="UniProtKB-KW"/>
</dbReference>
<evidence type="ECO:0000256" key="6">
    <source>
        <dbReference type="ARBA" id="ARBA00022741"/>
    </source>
</evidence>
<dbReference type="PROSITE" id="PS00584">
    <property type="entry name" value="PFKB_KINASES_2"/>
    <property type="match status" value="1"/>
</dbReference>
<protein>
    <recommendedName>
        <fullName evidence="3 12">Ribokinase</fullName>
        <shortName evidence="12">RK</shortName>
        <ecNumber evidence="2 12">2.7.1.15</ecNumber>
    </recommendedName>
</protein>
<comment type="subunit">
    <text evidence="12">Homodimer.</text>
</comment>
<evidence type="ECO:0000256" key="9">
    <source>
        <dbReference type="ARBA" id="ARBA00022842"/>
    </source>
</evidence>
<keyword evidence="6 12" id="KW-0547">Nucleotide-binding</keyword>
<reference evidence="14" key="1">
    <citation type="submission" date="2021-06" db="EMBL/GenBank/DDBJ databases">
        <title>Description of novel taxa of the family Lachnospiraceae.</title>
        <authorList>
            <person name="Chaplin A.V."/>
            <person name="Sokolova S.R."/>
            <person name="Pikina A.P."/>
            <person name="Korzhanova M."/>
            <person name="Belova V."/>
            <person name="Korostin D."/>
            <person name="Efimov B.A."/>
        </authorList>
    </citation>
    <scope>NUCLEOTIDE SEQUENCE</scope>
    <source>
        <strain evidence="14">ASD5720</strain>
    </source>
</reference>
<evidence type="ECO:0000259" key="13">
    <source>
        <dbReference type="Pfam" id="PF00294"/>
    </source>
</evidence>
<dbReference type="GO" id="GO:0004747">
    <property type="term" value="F:ribokinase activity"/>
    <property type="evidence" value="ECO:0007669"/>
    <property type="project" value="UniProtKB-UniRule"/>
</dbReference>
<comment type="function">
    <text evidence="12">Catalyzes the phosphorylation of ribose at O-5 in a reaction requiring ATP and magnesium. The resulting D-ribose-5-phosphate can then be used either for sythesis of nucleotides, histidine, and tryptophan, or as a component of the pentose phosphate pathway.</text>
</comment>
<feature type="binding site" evidence="12">
    <location>
        <begin position="222"/>
        <end position="227"/>
    </location>
    <ligand>
        <name>ATP</name>
        <dbReference type="ChEBI" id="CHEBI:30616"/>
    </ligand>
</feature>
<keyword evidence="12" id="KW-0963">Cytoplasm</keyword>
<comment type="activity regulation">
    <text evidence="12">Activated by a monovalent cation that binds near, but not in, the active site. The most likely occupant of the site in vivo is potassium. Ion binding induces a conformational change that may alter substrate affinity.</text>
</comment>
<dbReference type="SUPFAM" id="SSF53613">
    <property type="entry name" value="Ribokinase-like"/>
    <property type="match status" value="1"/>
</dbReference>
<comment type="subcellular location">
    <subcellularLocation>
        <location evidence="12">Cytoplasm</location>
    </subcellularLocation>
</comment>
<evidence type="ECO:0000256" key="8">
    <source>
        <dbReference type="ARBA" id="ARBA00022840"/>
    </source>
</evidence>
<keyword evidence="15" id="KW-1185">Reference proteome</keyword>
<keyword evidence="5 12" id="KW-0479">Metal-binding</keyword>
<comment type="similarity">
    <text evidence="12">Belongs to the carbohydrate kinase PfkB family. Ribokinase subfamily.</text>
</comment>
<keyword evidence="7 12" id="KW-0418">Kinase</keyword>
<feature type="binding site" evidence="12">
    <location>
        <position position="287"/>
    </location>
    <ligand>
        <name>K(+)</name>
        <dbReference type="ChEBI" id="CHEBI:29103"/>
    </ligand>
</feature>
<comment type="similarity">
    <text evidence="1">Belongs to the carbohydrate kinase pfkB family.</text>
</comment>
<dbReference type="AlphaFoldDB" id="A0A949K241"/>
<evidence type="ECO:0000313" key="14">
    <source>
        <dbReference type="EMBL" id="MBU9738294.1"/>
    </source>
</evidence>
<feature type="binding site" evidence="12">
    <location>
        <position position="248"/>
    </location>
    <ligand>
        <name>K(+)</name>
        <dbReference type="ChEBI" id="CHEBI:29103"/>
    </ligand>
</feature>
<feature type="binding site" evidence="12">
    <location>
        <begin position="253"/>
        <end position="254"/>
    </location>
    <ligand>
        <name>ATP</name>
        <dbReference type="ChEBI" id="CHEBI:30616"/>
    </ligand>
</feature>
<evidence type="ECO:0000256" key="11">
    <source>
        <dbReference type="ARBA" id="ARBA00023277"/>
    </source>
</evidence>
<comment type="caution">
    <text evidence="14">The sequence shown here is derived from an EMBL/GenBank/DDBJ whole genome shotgun (WGS) entry which is preliminary data.</text>
</comment>
<comment type="caution">
    <text evidence="12">Lacks conserved residue(s) required for the propagation of feature annotation.</text>
</comment>
<feature type="binding site" evidence="12">
    <location>
        <position position="289"/>
    </location>
    <ligand>
        <name>K(+)</name>
        <dbReference type="ChEBI" id="CHEBI:29103"/>
    </ligand>
</feature>
<dbReference type="InterPro" id="IPR002173">
    <property type="entry name" value="Carboh/pur_kinase_PfkB_CS"/>
</dbReference>
<dbReference type="RefSeq" id="WP_238722527.1">
    <property type="nucleotide sequence ID" value="NZ_JAHQCW010000032.1"/>
</dbReference>
<dbReference type="EC" id="2.7.1.15" evidence="2 12"/>
<dbReference type="GO" id="GO:0019303">
    <property type="term" value="P:D-ribose catabolic process"/>
    <property type="evidence" value="ECO:0007669"/>
    <property type="project" value="UniProtKB-UniRule"/>
</dbReference>
<evidence type="ECO:0000256" key="10">
    <source>
        <dbReference type="ARBA" id="ARBA00022958"/>
    </source>
</evidence>
<feature type="binding site" evidence="12">
    <location>
        <position position="278"/>
    </location>
    <ligand>
        <name>ATP</name>
        <dbReference type="ChEBI" id="CHEBI:30616"/>
    </ligand>
</feature>
<keyword evidence="10 12" id="KW-0630">Potassium</keyword>
<proteinExistence type="inferred from homology"/>
<keyword evidence="9 12" id="KW-0460">Magnesium</keyword>
<feature type="binding site" evidence="12">
    <location>
        <begin position="40"/>
        <end position="44"/>
    </location>
    <ligand>
        <name>substrate</name>
    </ligand>
</feature>
<keyword evidence="4 12" id="KW-0808">Transferase</keyword>
<evidence type="ECO:0000256" key="3">
    <source>
        <dbReference type="ARBA" id="ARBA00016943"/>
    </source>
</evidence>